<reference evidence="1 2" key="1">
    <citation type="submission" date="2019-02" db="EMBL/GenBank/DDBJ databases">
        <title>Deep-cultivation of Planctomycetes and their phenomic and genomic characterization uncovers novel biology.</title>
        <authorList>
            <person name="Wiegand S."/>
            <person name="Jogler M."/>
            <person name="Boedeker C."/>
            <person name="Pinto D."/>
            <person name="Vollmers J."/>
            <person name="Rivas-Marin E."/>
            <person name="Kohn T."/>
            <person name="Peeters S.H."/>
            <person name="Heuer A."/>
            <person name="Rast P."/>
            <person name="Oberbeckmann S."/>
            <person name="Bunk B."/>
            <person name="Jeske O."/>
            <person name="Meyerdierks A."/>
            <person name="Storesund J.E."/>
            <person name="Kallscheuer N."/>
            <person name="Luecker S."/>
            <person name="Lage O.M."/>
            <person name="Pohl T."/>
            <person name="Merkel B.J."/>
            <person name="Hornburger P."/>
            <person name="Mueller R.-W."/>
            <person name="Bruemmer F."/>
            <person name="Labrenz M."/>
            <person name="Spormann A.M."/>
            <person name="Op den Camp H."/>
            <person name="Overmann J."/>
            <person name="Amann R."/>
            <person name="Jetten M.S.M."/>
            <person name="Mascher T."/>
            <person name="Medema M.H."/>
            <person name="Devos D.P."/>
            <person name="Kaster A.-K."/>
            <person name="Ovreas L."/>
            <person name="Rohde M."/>
            <person name="Galperin M.Y."/>
            <person name="Jogler C."/>
        </authorList>
    </citation>
    <scope>NUCLEOTIDE SEQUENCE [LARGE SCALE GENOMIC DNA]</scope>
    <source>
        <strain evidence="1 2">Mal33</strain>
    </source>
</reference>
<gene>
    <name evidence="1" type="ORF">Mal33_41100</name>
</gene>
<evidence type="ECO:0000313" key="1">
    <source>
        <dbReference type="EMBL" id="QDV58093.1"/>
    </source>
</evidence>
<dbReference type="Proteomes" id="UP000316770">
    <property type="component" value="Chromosome"/>
</dbReference>
<dbReference type="EMBL" id="CP036318">
    <property type="protein sequence ID" value="QDV58093.1"/>
    <property type="molecule type" value="Genomic_DNA"/>
</dbReference>
<name>A0A518IYC8_9BACT</name>
<keyword evidence="2" id="KW-1185">Reference proteome</keyword>
<proteinExistence type="predicted"/>
<dbReference type="AlphaFoldDB" id="A0A518IYC8"/>
<protein>
    <submittedName>
        <fullName evidence="1">Uncharacterized protein</fullName>
    </submittedName>
</protein>
<evidence type="ECO:0000313" key="2">
    <source>
        <dbReference type="Proteomes" id="UP000316770"/>
    </source>
</evidence>
<organism evidence="1 2">
    <name type="scientific">Rosistilla oblonga</name>
    <dbReference type="NCBI Taxonomy" id="2527990"/>
    <lineage>
        <taxon>Bacteria</taxon>
        <taxon>Pseudomonadati</taxon>
        <taxon>Planctomycetota</taxon>
        <taxon>Planctomycetia</taxon>
        <taxon>Pirellulales</taxon>
        <taxon>Pirellulaceae</taxon>
        <taxon>Rosistilla</taxon>
    </lineage>
</organism>
<accession>A0A518IYC8</accession>
<sequence>MACWNRAFQPPRGAKYQPQFGLYSSRPLRFSHRLRGAIQAAVAGQISRGHNPPLHRWSLAAGMMHCIKLCKLQARRSETEGVHLSRGAVLTLCGAVSNIMPG</sequence>